<evidence type="ECO:0000313" key="2">
    <source>
        <dbReference type="EMBL" id="QTQ12283.1"/>
    </source>
</evidence>
<sequence>MKKFIPFAFLFFVLGTYIFAGDAAVFVDEGFSKDGSVYVFGQYGKKDRSFEPYAEIFVVDVAKNDFVSGGIFKSEPGQISVSESALSVFEKLEAKNFLKLKKYDLKKTNADNLLYLSSDENKKGSEKIVFSDFEASTLADQVKWSVELIPSVSGRADNVSSSFYISVKMQDALGRVIKEYKAGSPDIKRKGVSGYNIEKILRDDYQKSLVFVIEKIIEDKNGISIRYMVETLKL</sequence>
<evidence type="ECO:0000256" key="1">
    <source>
        <dbReference type="SAM" id="SignalP"/>
    </source>
</evidence>
<dbReference type="EMBL" id="CP054257">
    <property type="protein sequence ID" value="QTQ12283.1"/>
    <property type="molecule type" value="Genomic_DNA"/>
</dbReference>
<feature type="chain" id="PRO_5036803845" evidence="1">
    <location>
        <begin position="21"/>
        <end position="234"/>
    </location>
</feature>
<reference evidence="2" key="1">
    <citation type="submission" date="2020-05" db="EMBL/GenBank/DDBJ databases">
        <authorList>
            <person name="Zeng H."/>
            <person name="Chan Y.K."/>
            <person name="Watt R.M."/>
        </authorList>
    </citation>
    <scope>NUCLEOTIDE SEQUENCE</scope>
    <source>
        <strain evidence="2">ATCC 700773</strain>
    </source>
</reference>
<evidence type="ECO:0000313" key="3">
    <source>
        <dbReference type="Proteomes" id="UP000671995"/>
    </source>
</evidence>
<proteinExistence type="predicted"/>
<reference evidence="2" key="2">
    <citation type="journal article" date="2021" name="Microbiol. Resour. Announc.">
        <title>Complete Genome Sequences of Three Human Oral Treponema parvum Isolates.</title>
        <authorList>
            <person name="Zeng H."/>
            <person name="Watt R.M."/>
        </authorList>
    </citation>
    <scope>NUCLEOTIDE SEQUENCE</scope>
    <source>
        <strain evidence="2">ATCC 700773</strain>
    </source>
</reference>
<dbReference type="Proteomes" id="UP000671995">
    <property type="component" value="Chromosome"/>
</dbReference>
<dbReference type="RefSeq" id="WP_210116997.1">
    <property type="nucleotide sequence ID" value="NZ_CP054257.1"/>
</dbReference>
<keyword evidence="1" id="KW-0732">Signal</keyword>
<dbReference type="Pfam" id="PF10016">
    <property type="entry name" value="DUF2259"/>
    <property type="match status" value="1"/>
</dbReference>
<feature type="signal peptide" evidence="1">
    <location>
        <begin position="1"/>
        <end position="20"/>
    </location>
</feature>
<gene>
    <name evidence="2" type="ORF">HRI96_08775</name>
</gene>
<name>A0A975ID14_9SPIR</name>
<dbReference type="InterPro" id="IPR018725">
    <property type="entry name" value="DUF2259_secreted"/>
</dbReference>
<accession>A0A975ID14</accession>
<dbReference type="AlphaFoldDB" id="A0A975ID14"/>
<organism evidence="2 3">
    <name type="scientific">Treponema parvum</name>
    <dbReference type="NCBI Taxonomy" id="138851"/>
    <lineage>
        <taxon>Bacteria</taxon>
        <taxon>Pseudomonadati</taxon>
        <taxon>Spirochaetota</taxon>
        <taxon>Spirochaetia</taxon>
        <taxon>Spirochaetales</taxon>
        <taxon>Treponemataceae</taxon>
        <taxon>Treponema</taxon>
    </lineage>
</organism>
<protein>
    <submittedName>
        <fullName evidence="2">DUF2259 domain-containing protein</fullName>
    </submittedName>
</protein>